<dbReference type="SUPFAM" id="SSF52172">
    <property type="entry name" value="CheY-like"/>
    <property type="match status" value="1"/>
</dbReference>
<dbReference type="SUPFAM" id="SSF46894">
    <property type="entry name" value="C-terminal effector domain of the bipartite response regulators"/>
    <property type="match status" value="1"/>
</dbReference>
<feature type="domain" description="OmpR/PhoB-type" evidence="16">
    <location>
        <begin position="144"/>
        <end position="241"/>
    </location>
</feature>
<dbReference type="InterPro" id="IPR016032">
    <property type="entry name" value="Sig_transdc_resp-reg_C-effctor"/>
</dbReference>
<dbReference type="InterPro" id="IPR011879">
    <property type="entry name" value="Sig_transdc_resp-reg_PhoB"/>
</dbReference>
<evidence type="ECO:0000313" key="18">
    <source>
        <dbReference type="Proteomes" id="UP000229757"/>
    </source>
</evidence>
<dbReference type="SMART" id="SM00862">
    <property type="entry name" value="Trans_reg_C"/>
    <property type="match status" value="1"/>
</dbReference>
<dbReference type="InterPro" id="IPR011006">
    <property type="entry name" value="CheY-like_superfamily"/>
</dbReference>
<evidence type="ECO:0000256" key="13">
    <source>
        <dbReference type="PROSITE-ProRule" id="PRU00169"/>
    </source>
</evidence>
<keyword evidence="6" id="KW-0592">Phosphate transport</keyword>
<evidence type="ECO:0000256" key="5">
    <source>
        <dbReference type="ARBA" id="ARBA00022553"/>
    </source>
</evidence>
<evidence type="ECO:0000259" key="16">
    <source>
        <dbReference type="PROSITE" id="PS51755"/>
    </source>
</evidence>
<evidence type="ECO:0000256" key="4">
    <source>
        <dbReference type="ARBA" id="ARBA00022490"/>
    </source>
</evidence>
<dbReference type="AlphaFoldDB" id="A0A2K8KKQ9"/>
<evidence type="ECO:0000256" key="12">
    <source>
        <dbReference type="ARBA" id="ARBA00024735"/>
    </source>
</evidence>
<keyword evidence="10" id="KW-0010">Activator</keyword>
<dbReference type="Pfam" id="PF00072">
    <property type="entry name" value="Response_reg"/>
    <property type="match status" value="1"/>
</dbReference>
<feature type="modified residue" description="4-aspartylphosphate" evidence="13">
    <location>
        <position position="68"/>
    </location>
</feature>
<protein>
    <recommendedName>
        <fullName evidence="2">Phosphate regulon transcriptional regulatory protein PhoB</fullName>
    </recommendedName>
</protein>
<evidence type="ECO:0000256" key="1">
    <source>
        <dbReference type="ARBA" id="ARBA00004496"/>
    </source>
</evidence>
<evidence type="ECO:0000256" key="8">
    <source>
        <dbReference type="ARBA" id="ARBA00023015"/>
    </source>
</evidence>
<evidence type="ECO:0000256" key="9">
    <source>
        <dbReference type="ARBA" id="ARBA00023125"/>
    </source>
</evidence>
<evidence type="ECO:0000256" key="11">
    <source>
        <dbReference type="ARBA" id="ARBA00023163"/>
    </source>
</evidence>
<feature type="DNA-binding region" description="OmpR/PhoB-type" evidence="14">
    <location>
        <begin position="144"/>
        <end position="241"/>
    </location>
</feature>
<dbReference type="EMBL" id="CP011797">
    <property type="protein sequence ID" value="ATX75553.1"/>
    <property type="molecule type" value="Genomic_DNA"/>
</dbReference>
<evidence type="ECO:0000259" key="15">
    <source>
        <dbReference type="PROSITE" id="PS50110"/>
    </source>
</evidence>
<accession>A0A2K8KKQ9</accession>
<dbReference type="InterPro" id="IPR001867">
    <property type="entry name" value="OmpR/PhoB-type_DNA-bd"/>
</dbReference>
<reference evidence="17 18" key="1">
    <citation type="journal article" date="2017" name="Environ. Microbiol.">
        <title>Genomic and physiological analyses of 'Reinekea forsetii' reveal a versatile opportunistic lifestyle during spring algae blooms.</title>
        <authorList>
            <person name="Avci B."/>
            <person name="Hahnke R.L."/>
            <person name="Chafee M."/>
            <person name="Fischer T."/>
            <person name="Gruber-Vodicka H."/>
            <person name="Tegetmeyer H.E."/>
            <person name="Harder J."/>
            <person name="Fuchs B.M."/>
            <person name="Amann R.I."/>
            <person name="Teeling H."/>
        </authorList>
    </citation>
    <scope>NUCLEOTIDE SEQUENCE [LARGE SCALE GENOMIC DNA]</scope>
    <source>
        <strain evidence="17 18">Hel1_31_D35</strain>
    </source>
</reference>
<keyword evidence="4" id="KW-0963">Cytoplasm</keyword>
<dbReference type="FunFam" id="1.10.10.10:FF:000011">
    <property type="entry name" value="Phosphate regulon transcriptional regulator PhoB"/>
    <property type="match status" value="1"/>
</dbReference>
<dbReference type="PROSITE" id="PS51755">
    <property type="entry name" value="OMPR_PHOB"/>
    <property type="match status" value="1"/>
</dbReference>
<dbReference type="NCBIfam" id="TIGR02154">
    <property type="entry name" value="PhoB"/>
    <property type="match status" value="1"/>
</dbReference>
<evidence type="ECO:0000256" key="6">
    <source>
        <dbReference type="ARBA" id="ARBA00022592"/>
    </source>
</evidence>
<dbReference type="GO" id="GO:0005829">
    <property type="term" value="C:cytosol"/>
    <property type="evidence" value="ECO:0007669"/>
    <property type="project" value="TreeGrafter"/>
</dbReference>
<dbReference type="Gene3D" id="3.40.50.2300">
    <property type="match status" value="1"/>
</dbReference>
<dbReference type="InterPro" id="IPR039420">
    <property type="entry name" value="WalR-like"/>
</dbReference>
<keyword evidence="3" id="KW-0813">Transport</keyword>
<dbReference type="Pfam" id="PF00486">
    <property type="entry name" value="Trans_reg_C"/>
    <property type="match status" value="1"/>
</dbReference>
<keyword evidence="11" id="KW-0804">Transcription</keyword>
<dbReference type="KEGG" id="rfo:REIFOR_00377"/>
<dbReference type="CDD" id="cd00383">
    <property type="entry name" value="trans_reg_C"/>
    <property type="match status" value="1"/>
</dbReference>
<proteinExistence type="predicted"/>
<dbReference type="SMART" id="SM00448">
    <property type="entry name" value="REC"/>
    <property type="match status" value="1"/>
</dbReference>
<keyword evidence="7" id="KW-0902">Two-component regulatory system</keyword>
<evidence type="ECO:0000256" key="2">
    <source>
        <dbReference type="ARBA" id="ARBA00013332"/>
    </source>
</evidence>
<dbReference type="InterPro" id="IPR036388">
    <property type="entry name" value="WH-like_DNA-bd_sf"/>
</dbReference>
<dbReference type="PROSITE" id="PS50110">
    <property type="entry name" value="RESPONSE_REGULATORY"/>
    <property type="match status" value="1"/>
</dbReference>
<evidence type="ECO:0000256" key="7">
    <source>
        <dbReference type="ARBA" id="ARBA00023012"/>
    </source>
</evidence>
<keyword evidence="8" id="KW-0805">Transcription regulation</keyword>
<dbReference type="GO" id="GO:0006817">
    <property type="term" value="P:phosphate ion transport"/>
    <property type="evidence" value="ECO:0007669"/>
    <property type="project" value="UniProtKB-KW"/>
</dbReference>
<dbReference type="GO" id="GO:0000156">
    <property type="term" value="F:phosphorelay response regulator activity"/>
    <property type="evidence" value="ECO:0007669"/>
    <property type="project" value="InterPro"/>
</dbReference>
<dbReference type="FunFam" id="3.40.50.2300:FF:000001">
    <property type="entry name" value="DNA-binding response regulator PhoB"/>
    <property type="match status" value="1"/>
</dbReference>
<dbReference type="Gene3D" id="6.10.250.690">
    <property type="match status" value="1"/>
</dbReference>
<comment type="function">
    <text evidence="12">This protein is a positive regulator for the phosphate regulon. Transcription of this operon is positively regulated by PhoB and PhoR when phosphate is limited.</text>
</comment>
<dbReference type="PANTHER" id="PTHR48111">
    <property type="entry name" value="REGULATOR OF RPOS"/>
    <property type="match status" value="1"/>
</dbReference>
<organism evidence="17 18">
    <name type="scientific">Reinekea forsetii</name>
    <dbReference type="NCBI Taxonomy" id="1336806"/>
    <lineage>
        <taxon>Bacteria</taxon>
        <taxon>Pseudomonadati</taxon>
        <taxon>Pseudomonadota</taxon>
        <taxon>Gammaproteobacteria</taxon>
        <taxon>Oceanospirillales</taxon>
        <taxon>Saccharospirillaceae</taxon>
        <taxon>Reinekea</taxon>
    </lineage>
</organism>
<dbReference type="CDD" id="cd17618">
    <property type="entry name" value="REC_OmpR_PhoB"/>
    <property type="match status" value="1"/>
</dbReference>
<name>A0A2K8KKQ9_9GAMM</name>
<feature type="domain" description="Response regulatory" evidence="15">
    <location>
        <begin position="19"/>
        <end position="135"/>
    </location>
</feature>
<evidence type="ECO:0000256" key="3">
    <source>
        <dbReference type="ARBA" id="ARBA00022448"/>
    </source>
</evidence>
<dbReference type="PANTHER" id="PTHR48111:SF40">
    <property type="entry name" value="PHOSPHATE REGULON TRANSCRIPTIONAL REGULATORY PROTEIN PHOB"/>
    <property type="match status" value="1"/>
</dbReference>
<evidence type="ECO:0000256" key="14">
    <source>
        <dbReference type="PROSITE-ProRule" id="PRU01091"/>
    </source>
</evidence>
<dbReference type="InterPro" id="IPR001789">
    <property type="entry name" value="Sig_transdc_resp-reg_receiver"/>
</dbReference>
<keyword evidence="5 13" id="KW-0597">Phosphoprotein</keyword>
<gene>
    <name evidence="17" type="primary">phoB</name>
    <name evidence="17" type="ORF">REIFOR_00377</name>
</gene>
<sequence length="249" mass="27906">MFKLPLNKANEASCMSTRTILIVDDEAAIREVLVTALEMAGYRTIEAANAQDAHSLVVDQKPDLILLDWMMPQVSGVELARRLKRDPLTAEIPIIMLTAKGEEDHKISGLEAGADDYITKPFSPRELVARLKAVLRRSTPAGIEAPIEVNGLKLDPNSHRVTTLDAELTMGPTEFRLLQYFMSHAERAYTRGQLLDQVWGGNVYVDERTVDVHIRRLRKALGDEHKLLIQTVRGTGYRFSTKVNETDNT</sequence>
<evidence type="ECO:0000313" key="17">
    <source>
        <dbReference type="EMBL" id="ATX75553.1"/>
    </source>
</evidence>
<dbReference type="Proteomes" id="UP000229757">
    <property type="component" value="Chromosome"/>
</dbReference>
<keyword evidence="18" id="KW-1185">Reference proteome</keyword>
<dbReference type="Gene3D" id="1.10.10.10">
    <property type="entry name" value="Winged helix-like DNA-binding domain superfamily/Winged helix DNA-binding domain"/>
    <property type="match status" value="1"/>
</dbReference>
<evidence type="ECO:0000256" key="10">
    <source>
        <dbReference type="ARBA" id="ARBA00023159"/>
    </source>
</evidence>
<dbReference type="GO" id="GO:0032993">
    <property type="term" value="C:protein-DNA complex"/>
    <property type="evidence" value="ECO:0007669"/>
    <property type="project" value="TreeGrafter"/>
</dbReference>
<keyword evidence="9 14" id="KW-0238">DNA-binding</keyword>
<dbReference type="GO" id="GO:0006355">
    <property type="term" value="P:regulation of DNA-templated transcription"/>
    <property type="evidence" value="ECO:0007669"/>
    <property type="project" value="InterPro"/>
</dbReference>
<dbReference type="GO" id="GO:0000976">
    <property type="term" value="F:transcription cis-regulatory region binding"/>
    <property type="evidence" value="ECO:0007669"/>
    <property type="project" value="TreeGrafter"/>
</dbReference>
<comment type="subcellular location">
    <subcellularLocation>
        <location evidence="1">Cytoplasm</location>
    </subcellularLocation>
</comment>